<gene>
    <name evidence="1" type="ORF">SAMN05443639_104404</name>
</gene>
<dbReference type="RefSeq" id="WP_093519208.1">
    <property type="nucleotide sequence ID" value="NZ_FOIJ01000004.1"/>
</dbReference>
<evidence type="ECO:0000313" key="2">
    <source>
        <dbReference type="Proteomes" id="UP000199181"/>
    </source>
</evidence>
<name>A0A1I0HC22_9BACT</name>
<dbReference type="EMBL" id="FOIJ01000004">
    <property type="protein sequence ID" value="SET80496.1"/>
    <property type="molecule type" value="Genomic_DNA"/>
</dbReference>
<proteinExistence type="predicted"/>
<evidence type="ECO:0000313" key="1">
    <source>
        <dbReference type="EMBL" id="SET80496.1"/>
    </source>
</evidence>
<evidence type="ECO:0008006" key="3">
    <source>
        <dbReference type="Google" id="ProtNLM"/>
    </source>
</evidence>
<organism evidence="1 2">
    <name type="scientific">Stigmatella erecta</name>
    <dbReference type="NCBI Taxonomy" id="83460"/>
    <lineage>
        <taxon>Bacteria</taxon>
        <taxon>Pseudomonadati</taxon>
        <taxon>Myxococcota</taxon>
        <taxon>Myxococcia</taxon>
        <taxon>Myxococcales</taxon>
        <taxon>Cystobacterineae</taxon>
        <taxon>Archangiaceae</taxon>
        <taxon>Stigmatella</taxon>
    </lineage>
</organism>
<reference evidence="2" key="1">
    <citation type="submission" date="2016-10" db="EMBL/GenBank/DDBJ databases">
        <authorList>
            <person name="Varghese N."/>
            <person name="Submissions S."/>
        </authorList>
    </citation>
    <scope>NUCLEOTIDE SEQUENCE [LARGE SCALE GENOMIC DNA]</scope>
    <source>
        <strain evidence="2">DSM 16858</strain>
    </source>
</reference>
<dbReference type="AlphaFoldDB" id="A0A1I0HC22"/>
<protein>
    <recommendedName>
        <fullName evidence="3">Lipoprotein</fullName>
    </recommendedName>
</protein>
<dbReference type="PROSITE" id="PS51257">
    <property type="entry name" value="PROKAR_LIPOPROTEIN"/>
    <property type="match status" value="1"/>
</dbReference>
<sequence>MKNIIGGIALGVLLAGCGGPEVDEGMNSAEPALAETEQNLCEGFQDPYANSCTAKCGNTWVVAGYYPGIGYGQCGAVADAHCRYYYGVGASGACWSR</sequence>
<keyword evidence="2" id="KW-1185">Reference proteome</keyword>
<dbReference type="Proteomes" id="UP000199181">
    <property type="component" value="Unassembled WGS sequence"/>
</dbReference>
<accession>A0A1I0HC22</accession>